<organism evidence="3">
    <name type="scientific">Brassica campestris</name>
    <name type="common">Field mustard</name>
    <dbReference type="NCBI Taxonomy" id="3711"/>
    <lineage>
        <taxon>Eukaryota</taxon>
        <taxon>Viridiplantae</taxon>
        <taxon>Streptophyta</taxon>
        <taxon>Embryophyta</taxon>
        <taxon>Tracheophyta</taxon>
        <taxon>Spermatophyta</taxon>
        <taxon>Magnoliopsida</taxon>
        <taxon>eudicotyledons</taxon>
        <taxon>Gunneridae</taxon>
        <taxon>Pentapetalae</taxon>
        <taxon>rosids</taxon>
        <taxon>malvids</taxon>
        <taxon>Brassicales</taxon>
        <taxon>Brassicaceae</taxon>
        <taxon>Brassiceae</taxon>
        <taxon>Brassica</taxon>
    </lineage>
</organism>
<proteinExistence type="predicted"/>
<dbReference type="EMBL" id="LR031573">
    <property type="protein sequence ID" value="VDC90697.1"/>
    <property type="molecule type" value="Genomic_DNA"/>
</dbReference>
<evidence type="ECO:0000313" key="2">
    <source>
        <dbReference type="EMBL" id="CAG7894700.1"/>
    </source>
</evidence>
<keyword evidence="1" id="KW-0472">Membrane</keyword>
<dbReference type="Proteomes" id="UP000694005">
    <property type="component" value="Chromosome A02"/>
</dbReference>
<feature type="transmembrane region" description="Helical" evidence="1">
    <location>
        <begin position="151"/>
        <end position="171"/>
    </location>
</feature>
<dbReference type="InterPro" id="IPR011009">
    <property type="entry name" value="Kinase-like_dom_sf"/>
</dbReference>
<dbReference type="EMBL" id="LS974618">
    <property type="protein sequence ID" value="CAG7894700.1"/>
    <property type="molecule type" value="Genomic_DNA"/>
</dbReference>
<reference evidence="3" key="1">
    <citation type="submission" date="2018-11" db="EMBL/GenBank/DDBJ databases">
        <authorList>
            <consortium name="Genoscope - CEA"/>
            <person name="William W."/>
        </authorList>
    </citation>
    <scope>NUCLEOTIDE SEQUENCE</scope>
</reference>
<sequence>MELLEMFGELSINRLVNLYCISSTANSLSRMNHPNIVKLKEVIRENDNLYFVFEYMNLISEIGAFKSFKAFFTCMSMDTFTVILSQVIDTLELPISINSCAWSSTLFLKSVTMSLRLLILASPGRSIQVHLIQNMSRHAGKVHFLDLLKWVLKRIILFLVFLLMILSMLMGSQQ</sequence>
<evidence type="ECO:0008006" key="4">
    <source>
        <dbReference type="Google" id="ProtNLM"/>
    </source>
</evidence>
<accession>A0A3P6AG74</accession>
<protein>
    <recommendedName>
        <fullName evidence="4">Protein kinase domain-containing protein</fullName>
    </recommendedName>
</protein>
<dbReference type="SUPFAM" id="SSF56112">
    <property type="entry name" value="Protein kinase-like (PK-like)"/>
    <property type="match status" value="1"/>
</dbReference>
<name>A0A3P6AG74_BRACM</name>
<evidence type="ECO:0000256" key="1">
    <source>
        <dbReference type="SAM" id="Phobius"/>
    </source>
</evidence>
<evidence type="ECO:0000313" key="3">
    <source>
        <dbReference type="EMBL" id="VDC90697.1"/>
    </source>
</evidence>
<keyword evidence="1" id="KW-1133">Transmembrane helix</keyword>
<keyword evidence="1" id="KW-0812">Transmembrane</keyword>
<gene>
    <name evidence="3" type="ORF">BRAA02T07951Z</name>
    <name evidence="2" type="ORF">BRAPAZ1V2_A02P36520.2</name>
</gene>
<dbReference type="Gramene" id="A02p36520.2_BraZ1">
    <property type="protein sequence ID" value="A02p36520.2_BraZ1.CDS"/>
    <property type="gene ID" value="A02g36520.2_BraZ1"/>
</dbReference>
<dbReference type="AlphaFoldDB" id="A0A3P6AG74"/>
<dbReference type="Gene3D" id="3.30.200.20">
    <property type="entry name" value="Phosphorylase Kinase, domain 1"/>
    <property type="match status" value="1"/>
</dbReference>